<reference evidence="2" key="1">
    <citation type="journal article" date="2015" name="Virulence">
        <title>Characterization of unstable pEntYN10 from enterotoxigenic Escherichia coli (ETEC) O169:H41.</title>
        <authorList>
            <person name="Ban E."/>
            <person name="Yoshida Y."/>
            <person name="Wakushima M."/>
            <person name="Wajima T."/>
            <person name="Hamabata T."/>
            <person name="Ichikawa N."/>
            <person name="Abe H."/>
            <person name="Horiguchi Y."/>
            <person name="Hara-Kudo Y."/>
            <person name="Kage-Nakadai E."/>
            <person name="Yamamoto T."/>
            <person name="Wada T."/>
            <person name="Nishikawa Y."/>
        </authorList>
    </citation>
    <scope>NUCLEOTIDE SEQUENCE</scope>
    <source>
        <strain evidence="2">O169:H41</strain>
        <plasmid evidence="2">pEntYN10</plasmid>
    </source>
</reference>
<keyword evidence="1" id="KW-0472">Membrane</keyword>
<feature type="transmembrane region" description="Helical" evidence="1">
    <location>
        <begin position="82"/>
        <end position="97"/>
    </location>
</feature>
<feature type="transmembrane region" description="Helical" evidence="1">
    <location>
        <begin position="170"/>
        <end position="187"/>
    </location>
</feature>
<feature type="transmembrane region" description="Helical" evidence="1">
    <location>
        <begin position="103"/>
        <end position="123"/>
    </location>
</feature>
<feature type="transmembrane region" description="Helical" evidence="1">
    <location>
        <begin position="135"/>
        <end position="164"/>
    </location>
</feature>
<dbReference type="InterPro" id="IPR008875">
    <property type="entry name" value="TraX"/>
</dbReference>
<proteinExistence type="predicted"/>
<geneLocation type="plasmid" evidence="2">
    <name>pEntYN10</name>
</geneLocation>
<feature type="transmembrane region" description="Helical" evidence="1">
    <location>
        <begin position="194"/>
        <end position="212"/>
    </location>
</feature>
<evidence type="ECO:0000256" key="1">
    <source>
        <dbReference type="SAM" id="Phobius"/>
    </source>
</evidence>
<dbReference type="EMBL" id="AP014654">
    <property type="protein sequence ID" value="BAT57138.1"/>
    <property type="molecule type" value="Genomic_DNA"/>
</dbReference>
<dbReference type="AlphaFoldDB" id="A0A0S3PN00"/>
<evidence type="ECO:0000313" key="2">
    <source>
        <dbReference type="EMBL" id="BAT57138.1"/>
    </source>
</evidence>
<accession>A0A0S3PN00</accession>
<organism evidence="2">
    <name type="scientific">Escherichia coli O169:H41</name>
    <dbReference type="NCBI Taxonomy" id="1446701"/>
    <lineage>
        <taxon>Bacteria</taxon>
        <taxon>Pseudomonadati</taxon>
        <taxon>Pseudomonadota</taxon>
        <taxon>Gammaproteobacteria</taxon>
        <taxon>Enterobacterales</taxon>
        <taxon>Enterobacteriaceae</taxon>
        <taxon>Escherichia</taxon>
    </lineage>
</organism>
<keyword evidence="1" id="KW-0812">Transmembrane</keyword>
<sequence>MNQGKSVAVQPVRPVLNFSALQRDVIRMVAFVAIVGDHIATAFQLDMPLLNMAGRCAFPLFALVCGCNMVGKTLRQHSLNRLWLMALLAQPGYWLAFRDVGLAWWQLNILFTFAVVMQVALFLQSATARNGVAAFTALMGYIPFSSASYGIPGLLMLAGALLVWQVRDTLRPALFAVWLLLVALLNAQHGDVMMFSGVILTLTVLFCVHGLIPASGRRLLAGRWFGPAYAIHLLFIGFLVRVF</sequence>
<feature type="transmembrane region" description="Helical" evidence="1">
    <location>
        <begin position="224"/>
        <end position="242"/>
    </location>
</feature>
<gene>
    <name evidence="2" type="primary">traX</name>
</gene>
<name>A0A0S3PN00_ECOLX</name>
<dbReference type="Pfam" id="PF05857">
    <property type="entry name" value="TraX"/>
    <property type="match status" value="1"/>
</dbReference>
<protein>
    <submittedName>
        <fullName evidence="2">Type-F conjugative transfer system pilin</fullName>
    </submittedName>
</protein>
<dbReference type="RefSeq" id="WP_001717613.1">
    <property type="nucleotide sequence ID" value="NZ_AP014654.1"/>
</dbReference>
<dbReference type="NCBIfam" id="TIGR02755">
    <property type="entry name" value="TraX_Ftype"/>
    <property type="match status" value="1"/>
</dbReference>
<keyword evidence="1" id="KW-1133">Transmembrane helix</keyword>
<dbReference type="InterPro" id="IPR014125">
    <property type="entry name" value="TraX_Ftype"/>
</dbReference>
<keyword evidence="2" id="KW-0614">Plasmid</keyword>